<evidence type="ECO:0000313" key="2">
    <source>
        <dbReference type="EMBL" id="PWN97127.1"/>
    </source>
</evidence>
<name>A0A316Z5R7_9BASI</name>
<protein>
    <submittedName>
        <fullName evidence="2">Uncharacterized protein</fullName>
    </submittedName>
</protein>
<dbReference type="AlphaFoldDB" id="A0A316Z5R7"/>
<dbReference type="EMBL" id="KZ819296">
    <property type="protein sequence ID" value="PWN97127.1"/>
    <property type="molecule type" value="Genomic_DNA"/>
</dbReference>
<proteinExistence type="predicted"/>
<dbReference type="RefSeq" id="XP_025597406.1">
    <property type="nucleotide sequence ID" value="XM_025745742.1"/>
</dbReference>
<evidence type="ECO:0000313" key="3">
    <source>
        <dbReference type="Proteomes" id="UP000245946"/>
    </source>
</evidence>
<evidence type="ECO:0000256" key="1">
    <source>
        <dbReference type="SAM" id="MobiDB-lite"/>
    </source>
</evidence>
<organism evidence="2 3">
    <name type="scientific">Tilletiopsis washingtonensis</name>
    <dbReference type="NCBI Taxonomy" id="58919"/>
    <lineage>
        <taxon>Eukaryota</taxon>
        <taxon>Fungi</taxon>
        <taxon>Dikarya</taxon>
        <taxon>Basidiomycota</taxon>
        <taxon>Ustilaginomycotina</taxon>
        <taxon>Exobasidiomycetes</taxon>
        <taxon>Entylomatales</taxon>
        <taxon>Entylomatales incertae sedis</taxon>
        <taxon>Tilletiopsis</taxon>
    </lineage>
</organism>
<keyword evidence="3" id="KW-1185">Reference proteome</keyword>
<gene>
    <name evidence="2" type="ORF">FA09DRAFT_61696</name>
</gene>
<accession>A0A316Z5R7</accession>
<dbReference type="GeneID" id="37273286"/>
<sequence length="222" mass="24142">MTQDGGRLPAAGLHKGSMPATPRHLRQHLEHGALHISHHPPRIATAHTVTSYALSSAVVASASAAAVRLLCAALVLRDIMLHQPRRSLSCASCMYAVQGVHSSQRLTAMMIDLRWVGWEGGKEVVVERQERRWRGAGQEDAPAPLASALRCSRGGPLRCRVLPACCAAHDIFGCTPLQGLRLRSAHRPPASASFCAWAEQIVYFCPLPSPESRFIAHCRGRR</sequence>
<dbReference type="Proteomes" id="UP000245946">
    <property type="component" value="Unassembled WGS sequence"/>
</dbReference>
<feature type="region of interest" description="Disordered" evidence="1">
    <location>
        <begin position="1"/>
        <end position="20"/>
    </location>
</feature>
<reference evidence="2 3" key="1">
    <citation type="journal article" date="2018" name="Mol. Biol. Evol.">
        <title>Broad Genomic Sampling Reveals a Smut Pathogenic Ancestry of the Fungal Clade Ustilaginomycotina.</title>
        <authorList>
            <person name="Kijpornyongpan T."/>
            <person name="Mondo S.J."/>
            <person name="Barry K."/>
            <person name="Sandor L."/>
            <person name="Lee J."/>
            <person name="Lipzen A."/>
            <person name="Pangilinan J."/>
            <person name="LaButti K."/>
            <person name="Hainaut M."/>
            <person name="Henrissat B."/>
            <person name="Grigoriev I.V."/>
            <person name="Spatafora J.W."/>
            <person name="Aime M.C."/>
        </authorList>
    </citation>
    <scope>NUCLEOTIDE SEQUENCE [LARGE SCALE GENOMIC DNA]</scope>
    <source>
        <strain evidence="2 3">MCA 4186</strain>
    </source>
</reference>